<dbReference type="Pfam" id="PF00047">
    <property type="entry name" value="ig"/>
    <property type="match status" value="1"/>
</dbReference>
<sequence length="240" mass="26536">MRLEEEKEGYGKGTEKRIISRHGPRVRASVAMIPCQGCLLVVLSLLFLRLSAPSLHSGDLYENGIPVMEEEEKQRPGFLGGILNISVPKGKEAVLQCRVTNLGHFQVGWIQVDTQTILTIHTKVITHNNRISVSTGESGHLWNLHIRNIGEGDAGCYMCQINTLRMQKQTGCLDVHVPPDIVTEETSSDTTVSEGSDVTLACKAEGHPKPKVIWRREDSAPILVWDSDRLFSSKSPENSS</sequence>
<dbReference type="Pfam" id="PF13927">
    <property type="entry name" value="Ig_3"/>
    <property type="match status" value="1"/>
</dbReference>
<gene>
    <name evidence="6" type="ORF">DSTB1V02_LOCUS1846</name>
</gene>
<dbReference type="InterPro" id="IPR036179">
    <property type="entry name" value="Ig-like_dom_sf"/>
</dbReference>
<dbReference type="SUPFAM" id="SSF48726">
    <property type="entry name" value="Immunoglobulin"/>
    <property type="match status" value="2"/>
</dbReference>
<keyword evidence="1" id="KW-0677">Repeat</keyword>
<dbReference type="OrthoDB" id="10012075at2759"/>
<evidence type="ECO:0000313" key="6">
    <source>
        <dbReference type="EMBL" id="CAD7241868.1"/>
    </source>
</evidence>
<dbReference type="PANTHER" id="PTHR12231:SF105">
    <property type="entry name" value="LACHESIN-LIKE PROTEIN"/>
    <property type="match status" value="1"/>
</dbReference>
<protein>
    <recommendedName>
        <fullName evidence="5">Ig-like domain-containing protein</fullName>
    </recommendedName>
</protein>
<reference evidence="6" key="1">
    <citation type="submission" date="2020-11" db="EMBL/GenBank/DDBJ databases">
        <authorList>
            <person name="Tran Van P."/>
        </authorList>
    </citation>
    <scope>NUCLEOTIDE SEQUENCE</scope>
</reference>
<name>A0A7R8X700_9CRUS</name>
<dbReference type="Gene3D" id="2.60.40.10">
    <property type="entry name" value="Immunoglobulins"/>
    <property type="match status" value="2"/>
</dbReference>
<proteinExistence type="predicted"/>
<dbReference type="GO" id="GO:0043005">
    <property type="term" value="C:neuron projection"/>
    <property type="evidence" value="ECO:0007669"/>
    <property type="project" value="TreeGrafter"/>
</dbReference>
<dbReference type="SMART" id="SM00409">
    <property type="entry name" value="IG"/>
    <property type="match status" value="1"/>
</dbReference>
<evidence type="ECO:0000256" key="2">
    <source>
        <dbReference type="ARBA" id="ARBA00023157"/>
    </source>
</evidence>
<dbReference type="EMBL" id="LR899706">
    <property type="protein sequence ID" value="CAD7241868.1"/>
    <property type="molecule type" value="Genomic_DNA"/>
</dbReference>
<dbReference type="InterPro" id="IPR007110">
    <property type="entry name" value="Ig-like_dom"/>
</dbReference>
<dbReference type="PROSITE" id="PS50835">
    <property type="entry name" value="IG_LIKE"/>
    <property type="match status" value="2"/>
</dbReference>
<evidence type="ECO:0000256" key="4">
    <source>
        <dbReference type="SAM" id="Phobius"/>
    </source>
</evidence>
<dbReference type="InterPro" id="IPR051170">
    <property type="entry name" value="Neural/epithelial_adhesion"/>
</dbReference>
<feature type="domain" description="Ig-like" evidence="5">
    <location>
        <begin position="76"/>
        <end position="162"/>
    </location>
</feature>
<dbReference type="InterPro" id="IPR013151">
    <property type="entry name" value="Immunoglobulin_dom"/>
</dbReference>
<evidence type="ECO:0000259" key="5">
    <source>
        <dbReference type="PROSITE" id="PS50835"/>
    </source>
</evidence>
<dbReference type="Proteomes" id="UP000677054">
    <property type="component" value="Unassembled WGS sequence"/>
</dbReference>
<dbReference type="EMBL" id="CAJPEV010000189">
    <property type="protein sequence ID" value="CAG0882033.1"/>
    <property type="molecule type" value="Genomic_DNA"/>
</dbReference>
<dbReference type="InterPro" id="IPR013783">
    <property type="entry name" value="Ig-like_fold"/>
</dbReference>
<evidence type="ECO:0000313" key="7">
    <source>
        <dbReference type="Proteomes" id="UP000677054"/>
    </source>
</evidence>
<organism evidence="6">
    <name type="scientific">Darwinula stevensoni</name>
    <dbReference type="NCBI Taxonomy" id="69355"/>
    <lineage>
        <taxon>Eukaryota</taxon>
        <taxon>Metazoa</taxon>
        <taxon>Ecdysozoa</taxon>
        <taxon>Arthropoda</taxon>
        <taxon>Crustacea</taxon>
        <taxon>Oligostraca</taxon>
        <taxon>Ostracoda</taxon>
        <taxon>Podocopa</taxon>
        <taxon>Podocopida</taxon>
        <taxon>Darwinulocopina</taxon>
        <taxon>Darwinuloidea</taxon>
        <taxon>Darwinulidae</taxon>
        <taxon>Darwinula</taxon>
    </lineage>
</organism>
<keyword evidence="7" id="KW-1185">Reference proteome</keyword>
<keyword evidence="4" id="KW-1133">Transmembrane helix</keyword>
<keyword evidence="4" id="KW-0472">Membrane</keyword>
<dbReference type="PANTHER" id="PTHR12231">
    <property type="entry name" value="CTX-RELATED TYPE I TRANSMEMBRANE PROTEIN"/>
    <property type="match status" value="1"/>
</dbReference>
<evidence type="ECO:0000256" key="1">
    <source>
        <dbReference type="ARBA" id="ARBA00022737"/>
    </source>
</evidence>
<feature type="transmembrane region" description="Helical" evidence="4">
    <location>
        <begin position="26"/>
        <end position="48"/>
    </location>
</feature>
<feature type="domain" description="Ig-like" evidence="5">
    <location>
        <begin position="179"/>
        <end position="240"/>
    </location>
</feature>
<keyword evidence="4" id="KW-0812">Transmembrane</keyword>
<dbReference type="InterPro" id="IPR003599">
    <property type="entry name" value="Ig_sub"/>
</dbReference>
<dbReference type="AlphaFoldDB" id="A0A7R8X700"/>
<accession>A0A7R8X700</accession>
<evidence type="ECO:0000256" key="3">
    <source>
        <dbReference type="ARBA" id="ARBA00023319"/>
    </source>
</evidence>
<keyword evidence="3" id="KW-0393">Immunoglobulin domain</keyword>
<keyword evidence="2" id="KW-1015">Disulfide bond</keyword>